<evidence type="ECO:0000256" key="2">
    <source>
        <dbReference type="ARBA" id="ARBA00005993"/>
    </source>
</evidence>
<dbReference type="SMART" id="SM00430">
    <property type="entry name" value="HOLI"/>
    <property type="match status" value="1"/>
</dbReference>
<keyword evidence="5" id="KW-0862">Zinc</keyword>
<comment type="caution">
    <text evidence="13">The sequence shown here is derived from an EMBL/GenBank/DDBJ whole genome shotgun (WGS) entry which is preliminary data.</text>
</comment>
<evidence type="ECO:0000313" key="14">
    <source>
        <dbReference type="Proteomes" id="UP000494206"/>
    </source>
</evidence>
<keyword evidence="6" id="KW-0805">Transcription regulation</keyword>
<evidence type="ECO:0000313" key="13">
    <source>
        <dbReference type="EMBL" id="CAB3398109.1"/>
    </source>
</evidence>
<dbReference type="InterPro" id="IPR013088">
    <property type="entry name" value="Znf_NHR/GATA"/>
</dbReference>
<dbReference type="PANTHER" id="PTHR45680">
    <property type="entry name" value="NUCLEAR HORMONE RECEPTOR FAMILY"/>
    <property type="match status" value="1"/>
</dbReference>
<dbReference type="PANTHER" id="PTHR45680:SF11">
    <property type="entry name" value="NUCLEAR HORMONE RECEPTOR FAMILY"/>
    <property type="match status" value="1"/>
</dbReference>
<dbReference type="InterPro" id="IPR001628">
    <property type="entry name" value="Znf_hrmn_rcpt"/>
</dbReference>
<evidence type="ECO:0000256" key="8">
    <source>
        <dbReference type="ARBA" id="ARBA00023163"/>
    </source>
</evidence>
<dbReference type="Proteomes" id="UP000494206">
    <property type="component" value="Unassembled WGS sequence"/>
</dbReference>
<evidence type="ECO:0000259" key="12">
    <source>
        <dbReference type="PROSITE" id="PS51843"/>
    </source>
</evidence>
<dbReference type="GO" id="GO:0000978">
    <property type="term" value="F:RNA polymerase II cis-regulatory region sequence-specific DNA binding"/>
    <property type="evidence" value="ECO:0007669"/>
    <property type="project" value="InterPro"/>
</dbReference>
<accession>A0A8S1EDC1</accession>
<evidence type="ECO:0000256" key="1">
    <source>
        <dbReference type="ARBA" id="ARBA00004123"/>
    </source>
</evidence>
<dbReference type="OrthoDB" id="10018779at2759"/>
<keyword evidence="14" id="KW-1185">Reference proteome</keyword>
<dbReference type="Gene3D" id="1.10.565.10">
    <property type="entry name" value="Retinoid X Receptor"/>
    <property type="match status" value="1"/>
</dbReference>
<dbReference type="PRINTS" id="PR00047">
    <property type="entry name" value="STROIDFINGER"/>
</dbReference>
<evidence type="ECO:0000259" key="11">
    <source>
        <dbReference type="PROSITE" id="PS51030"/>
    </source>
</evidence>
<gene>
    <name evidence="13" type="ORF">CBOVIS_LOCUS1426</name>
</gene>
<keyword evidence="4" id="KW-0863">Zinc-finger</keyword>
<feature type="domain" description="Nuclear receptor" evidence="11">
    <location>
        <begin position="27"/>
        <end position="103"/>
    </location>
</feature>
<dbReference type="GO" id="GO:0003700">
    <property type="term" value="F:DNA-binding transcription factor activity"/>
    <property type="evidence" value="ECO:0007669"/>
    <property type="project" value="InterPro"/>
</dbReference>
<keyword evidence="10" id="KW-0539">Nucleus</keyword>
<dbReference type="EMBL" id="CADEPM010000001">
    <property type="protein sequence ID" value="CAB3398109.1"/>
    <property type="molecule type" value="Genomic_DNA"/>
</dbReference>
<evidence type="ECO:0000256" key="5">
    <source>
        <dbReference type="ARBA" id="ARBA00022833"/>
    </source>
</evidence>
<dbReference type="CDD" id="cd06960">
    <property type="entry name" value="NR_DBD_HNF4A"/>
    <property type="match status" value="1"/>
</dbReference>
<dbReference type="PROSITE" id="PS51030">
    <property type="entry name" value="NUCLEAR_REC_DBD_2"/>
    <property type="match status" value="1"/>
</dbReference>
<evidence type="ECO:0000256" key="6">
    <source>
        <dbReference type="ARBA" id="ARBA00023015"/>
    </source>
</evidence>
<evidence type="ECO:0000256" key="10">
    <source>
        <dbReference type="ARBA" id="ARBA00023242"/>
    </source>
</evidence>
<comment type="subcellular location">
    <subcellularLocation>
        <location evidence="1">Nucleus</location>
    </subcellularLocation>
</comment>
<dbReference type="Gene3D" id="3.30.50.10">
    <property type="entry name" value="Erythroid Transcription Factor GATA-1, subunit A"/>
    <property type="match status" value="1"/>
</dbReference>
<dbReference type="SMART" id="SM00399">
    <property type="entry name" value="ZnF_C4"/>
    <property type="match status" value="1"/>
</dbReference>
<dbReference type="InterPro" id="IPR035500">
    <property type="entry name" value="NHR-like_dom_sf"/>
</dbReference>
<keyword evidence="3" id="KW-0479">Metal-binding</keyword>
<dbReference type="SUPFAM" id="SSF57716">
    <property type="entry name" value="Glucocorticoid receptor-like (DNA-binding domain)"/>
    <property type="match status" value="1"/>
</dbReference>
<dbReference type="GO" id="GO:0008270">
    <property type="term" value="F:zinc ion binding"/>
    <property type="evidence" value="ECO:0007669"/>
    <property type="project" value="UniProtKB-KW"/>
</dbReference>
<organism evidence="13 14">
    <name type="scientific">Caenorhabditis bovis</name>
    <dbReference type="NCBI Taxonomy" id="2654633"/>
    <lineage>
        <taxon>Eukaryota</taxon>
        <taxon>Metazoa</taxon>
        <taxon>Ecdysozoa</taxon>
        <taxon>Nematoda</taxon>
        <taxon>Chromadorea</taxon>
        <taxon>Rhabditida</taxon>
        <taxon>Rhabditina</taxon>
        <taxon>Rhabditomorpha</taxon>
        <taxon>Rhabditoidea</taxon>
        <taxon>Rhabditidae</taxon>
        <taxon>Peloderinae</taxon>
        <taxon>Caenorhabditis</taxon>
    </lineage>
</organism>
<evidence type="ECO:0000256" key="4">
    <source>
        <dbReference type="ARBA" id="ARBA00022771"/>
    </source>
</evidence>
<dbReference type="InterPro" id="IPR000536">
    <property type="entry name" value="Nucl_hrmn_rcpt_lig-bd"/>
</dbReference>
<protein>
    <submittedName>
        <fullName evidence="13">Uncharacterized protein</fullName>
    </submittedName>
</protein>
<dbReference type="InterPro" id="IPR051152">
    <property type="entry name" value="C.elegans_Orphan_NR"/>
</dbReference>
<name>A0A8S1EDC1_9PELO</name>
<feature type="domain" description="NR LBD" evidence="12">
    <location>
        <begin position="175"/>
        <end position="419"/>
    </location>
</feature>
<dbReference type="GO" id="GO:0005634">
    <property type="term" value="C:nucleus"/>
    <property type="evidence" value="ECO:0007669"/>
    <property type="project" value="UniProtKB-SubCell"/>
</dbReference>
<evidence type="ECO:0000256" key="9">
    <source>
        <dbReference type="ARBA" id="ARBA00023170"/>
    </source>
</evidence>
<dbReference type="Pfam" id="PF00105">
    <property type="entry name" value="zf-C4"/>
    <property type="match status" value="1"/>
</dbReference>
<evidence type="ECO:0000256" key="3">
    <source>
        <dbReference type="ARBA" id="ARBA00022723"/>
    </source>
</evidence>
<dbReference type="AlphaFoldDB" id="A0A8S1EDC1"/>
<comment type="similarity">
    <text evidence="2">Belongs to the nuclear hormone receptor family.</text>
</comment>
<keyword evidence="9" id="KW-0675">Receptor</keyword>
<keyword evidence="8" id="KW-0804">Transcription</keyword>
<dbReference type="InterPro" id="IPR049636">
    <property type="entry name" value="HNF4-like_DBD"/>
</dbReference>
<keyword evidence="7" id="KW-0238">DNA-binding</keyword>
<sequence length="419" mass="48664">MSSDQEHVVVSASSSSESSPSCSAVAIPACLICGLPARGNHFGILSCRACAAFFRRSWVLKREYKCRLKNGKCQVFGNDRYQCRACRLRKCKEIGMSPENVQFESTSSSESDGLPYDGSYSLEKISPPPTHLPRSLKNSKIYIDVTPTINRLKTILSSSTPFKLSSEYFEMNSLEKMQFALWTYRAERKFSDLKFERVIQAEVPDKKWENELVRVALWLLHSESFRKLNIEEKMTIFKKVWARWRKFEKWMISVDTFGKRVYEDRLMVCSNYNAVSIDNITIDYSPISDRPKEEMDRLFGHQIQRMFNEIAKPLALIHPTTIEMTFMLCQLVFNGLGVEVGIDSVEVVSQEFLEELSNDLHNYYTTEKKNPHYALRLQKMMNIVNRVKAIEREREEMMKLCMLFDVFKIQISDPELLIC</sequence>
<reference evidence="13 14" key="1">
    <citation type="submission" date="2020-04" db="EMBL/GenBank/DDBJ databases">
        <authorList>
            <person name="Laetsch R D."/>
            <person name="Stevens L."/>
            <person name="Kumar S."/>
            <person name="Blaxter L. M."/>
        </authorList>
    </citation>
    <scope>NUCLEOTIDE SEQUENCE [LARGE SCALE GENOMIC DNA]</scope>
</reference>
<dbReference type="PROSITE" id="PS51843">
    <property type="entry name" value="NR_LBD"/>
    <property type="match status" value="1"/>
</dbReference>
<proteinExistence type="inferred from homology"/>
<evidence type="ECO:0000256" key="7">
    <source>
        <dbReference type="ARBA" id="ARBA00023125"/>
    </source>
</evidence>
<dbReference type="SUPFAM" id="SSF48508">
    <property type="entry name" value="Nuclear receptor ligand-binding domain"/>
    <property type="match status" value="1"/>
</dbReference>
<dbReference type="Pfam" id="PF00104">
    <property type="entry name" value="Hormone_recep"/>
    <property type="match status" value="1"/>
</dbReference>